<keyword evidence="2" id="KW-0813">Transport</keyword>
<dbReference type="RefSeq" id="WP_053570597.1">
    <property type="nucleotide sequence ID" value="NZ_FCNY02000008.1"/>
</dbReference>
<evidence type="ECO:0000256" key="3">
    <source>
        <dbReference type="ARBA" id="ARBA00022475"/>
    </source>
</evidence>
<evidence type="ECO:0000313" key="8">
    <source>
        <dbReference type="EMBL" id="SAL44088.1"/>
    </source>
</evidence>
<dbReference type="GO" id="GO:0055085">
    <property type="term" value="P:transmembrane transport"/>
    <property type="evidence" value="ECO:0007669"/>
    <property type="project" value="UniProtKB-ARBA"/>
</dbReference>
<dbReference type="PANTHER" id="PTHR43776">
    <property type="entry name" value="TRANSPORT ATP-BINDING PROTEIN"/>
    <property type="match status" value="1"/>
</dbReference>
<comment type="similarity">
    <text evidence="1">Belongs to the ABC transporter superfamily.</text>
</comment>
<dbReference type="InterPro" id="IPR003593">
    <property type="entry name" value="AAA+_ATPase"/>
</dbReference>
<dbReference type="PROSITE" id="PS50893">
    <property type="entry name" value="ABC_TRANSPORTER_2"/>
    <property type="match status" value="1"/>
</dbReference>
<dbReference type="FunFam" id="3.40.50.300:FF:000016">
    <property type="entry name" value="Oligopeptide ABC transporter ATP-binding component"/>
    <property type="match status" value="1"/>
</dbReference>
<dbReference type="CDD" id="cd03257">
    <property type="entry name" value="ABC_NikE_OppD_transporters"/>
    <property type="match status" value="1"/>
</dbReference>
<dbReference type="GO" id="GO:0016887">
    <property type="term" value="F:ATP hydrolysis activity"/>
    <property type="evidence" value="ECO:0007669"/>
    <property type="project" value="InterPro"/>
</dbReference>
<reference evidence="9" key="1">
    <citation type="submission" date="2016-01" db="EMBL/GenBank/DDBJ databases">
        <authorList>
            <person name="Peeters C."/>
        </authorList>
    </citation>
    <scope>NUCLEOTIDE SEQUENCE [LARGE SCALE GENOMIC DNA]</scope>
</reference>
<dbReference type="SUPFAM" id="SSF52540">
    <property type="entry name" value="P-loop containing nucleoside triphosphate hydrolases"/>
    <property type="match status" value="1"/>
</dbReference>
<dbReference type="InterPro" id="IPR003439">
    <property type="entry name" value="ABC_transporter-like_ATP-bd"/>
</dbReference>
<gene>
    <name evidence="8" type="ORF">AWB70_03357</name>
</gene>
<feature type="domain" description="ABC transporter" evidence="7">
    <location>
        <begin position="4"/>
        <end position="253"/>
    </location>
</feature>
<dbReference type="PANTHER" id="PTHR43776:SF7">
    <property type="entry name" value="D,D-DIPEPTIDE TRANSPORT ATP-BINDING PROTEIN DDPF-RELATED"/>
    <property type="match status" value="1"/>
</dbReference>
<sequence>MMLFQIDAVSRSFGAKHSLLQRRTPVVQAVDGVSLHLDAGETLGLVGESGSGKSTLGRLAVRLLEPSAGRIFLEGVDIGALGGRPLRAMRAQVQMVFQDPYGSLDPRRAVGAAIAEPMKEHGAWHADGPAKVRELMRTVGLNPDHATRYPHEFSGGQRQRIGIARALALNPKVLVLDEPVSALDVSIQAQIINLLGKLQRERRLAYLFIAHDLAVVRHVSHRVAVMYLGRIVELAARDTLYASPAHPYTESLLAAVPVCDPAAARAKPRVRVLGEIGSAANLPGGCRFHPRCVRARELVAQPGIANRTTIPIRSVDTRHGRLPHACVHDDPALADRGDGTLVACHYPRAAAAA</sequence>
<keyword evidence="4" id="KW-0472">Membrane</keyword>
<keyword evidence="5" id="KW-0547">Nucleotide-binding</keyword>
<dbReference type="Pfam" id="PF08352">
    <property type="entry name" value="oligo_HPY"/>
    <property type="match status" value="1"/>
</dbReference>
<dbReference type="SMART" id="SM00382">
    <property type="entry name" value="AAA"/>
    <property type="match status" value="1"/>
</dbReference>
<evidence type="ECO:0000313" key="9">
    <source>
        <dbReference type="Proteomes" id="UP000054740"/>
    </source>
</evidence>
<dbReference type="Pfam" id="PF00005">
    <property type="entry name" value="ABC_tran"/>
    <property type="match status" value="1"/>
</dbReference>
<evidence type="ECO:0000256" key="2">
    <source>
        <dbReference type="ARBA" id="ARBA00022448"/>
    </source>
</evidence>
<evidence type="ECO:0000256" key="6">
    <source>
        <dbReference type="ARBA" id="ARBA00022840"/>
    </source>
</evidence>
<dbReference type="Gene3D" id="3.40.50.300">
    <property type="entry name" value="P-loop containing nucleotide triphosphate hydrolases"/>
    <property type="match status" value="1"/>
</dbReference>
<evidence type="ECO:0000256" key="5">
    <source>
        <dbReference type="ARBA" id="ARBA00022741"/>
    </source>
</evidence>
<evidence type="ECO:0000256" key="1">
    <source>
        <dbReference type="ARBA" id="ARBA00005417"/>
    </source>
</evidence>
<dbReference type="InterPro" id="IPR017871">
    <property type="entry name" value="ABC_transporter-like_CS"/>
</dbReference>
<accession>A0A158HI64</accession>
<evidence type="ECO:0000259" key="7">
    <source>
        <dbReference type="PROSITE" id="PS50893"/>
    </source>
</evidence>
<dbReference type="AlphaFoldDB" id="A0A158HI64"/>
<organism evidence="8 9">
    <name type="scientific">Caballeronia cordobensis</name>
    <name type="common">Burkholderia cordobensis</name>
    <dbReference type="NCBI Taxonomy" id="1353886"/>
    <lineage>
        <taxon>Bacteria</taxon>
        <taxon>Pseudomonadati</taxon>
        <taxon>Pseudomonadota</taxon>
        <taxon>Betaproteobacteria</taxon>
        <taxon>Burkholderiales</taxon>
        <taxon>Burkholderiaceae</taxon>
        <taxon>Caballeronia</taxon>
    </lineage>
</organism>
<keyword evidence="6" id="KW-0067">ATP-binding</keyword>
<dbReference type="InterPro" id="IPR013563">
    <property type="entry name" value="Oligopep_ABC_C"/>
</dbReference>
<keyword evidence="3" id="KW-1003">Cell membrane</keyword>
<dbReference type="PROSITE" id="PS00211">
    <property type="entry name" value="ABC_TRANSPORTER_1"/>
    <property type="match status" value="1"/>
</dbReference>
<evidence type="ECO:0000256" key="4">
    <source>
        <dbReference type="ARBA" id="ARBA00022519"/>
    </source>
</evidence>
<dbReference type="Proteomes" id="UP000054740">
    <property type="component" value="Unassembled WGS sequence"/>
</dbReference>
<dbReference type="InterPro" id="IPR027417">
    <property type="entry name" value="P-loop_NTPase"/>
</dbReference>
<name>A0A158HI64_CABCO</name>
<keyword evidence="9" id="KW-1185">Reference proteome</keyword>
<dbReference type="InterPro" id="IPR050319">
    <property type="entry name" value="ABC_transp_ATP-bind"/>
</dbReference>
<dbReference type="GO" id="GO:0005524">
    <property type="term" value="F:ATP binding"/>
    <property type="evidence" value="ECO:0007669"/>
    <property type="project" value="UniProtKB-KW"/>
</dbReference>
<proteinExistence type="inferred from homology"/>
<dbReference type="NCBIfam" id="TIGR01727">
    <property type="entry name" value="oligo_HPY"/>
    <property type="match status" value="1"/>
</dbReference>
<dbReference type="EMBL" id="FCNY02000008">
    <property type="protein sequence ID" value="SAL44088.1"/>
    <property type="molecule type" value="Genomic_DNA"/>
</dbReference>
<protein>
    <submittedName>
        <fullName evidence="8">Oligopeptide/dipeptide ABC transporter ATPase</fullName>
    </submittedName>
</protein>
<dbReference type="GO" id="GO:0015833">
    <property type="term" value="P:peptide transport"/>
    <property type="evidence" value="ECO:0007669"/>
    <property type="project" value="InterPro"/>
</dbReference>
<keyword evidence="4" id="KW-0997">Cell inner membrane</keyword>